<evidence type="ECO:0008006" key="3">
    <source>
        <dbReference type="Google" id="ProtNLM"/>
    </source>
</evidence>
<protein>
    <recommendedName>
        <fullName evidence="3">Adipogenesis regulatory factor</fullName>
    </recommendedName>
</protein>
<sequence>MSGKQPCFKGFTQQAEGTMQDAVNKVGQATQQVVDQATQAGQKAVDQVYKAAQDGVTDLEKKIGLKK</sequence>
<reference evidence="1" key="1">
    <citation type="submission" date="2022-12" db="EMBL/GenBank/DDBJ databases">
        <authorList>
            <person name="Alioto T."/>
            <person name="Alioto T."/>
            <person name="Gomez Garrido J."/>
        </authorList>
    </citation>
    <scope>NUCLEOTIDE SEQUENCE</scope>
</reference>
<dbReference type="Proteomes" id="UP001178461">
    <property type="component" value="Chromosome 5"/>
</dbReference>
<name>A0AA35P7F3_9SAUR</name>
<dbReference type="AlphaFoldDB" id="A0AA35P7F3"/>
<keyword evidence="2" id="KW-1185">Reference proteome</keyword>
<proteinExistence type="predicted"/>
<evidence type="ECO:0000313" key="2">
    <source>
        <dbReference type="Proteomes" id="UP001178461"/>
    </source>
</evidence>
<dbReference type="EMBL" id="OX395130">
    <property type="protein sequence ID" value="CAI5774442.1"/>
    <property type="molecule type" value="Genomic_DNA"/>
</dbReference>
<accession>A0AA35P7F3</accession>
<organism evidence="1 2">
    <name type="scientific">Podarcis lilfordi</name>
    <name type="common">Lilford's wall lizard</name>
    <dbReference type="NCBI Taxonomy" id="74358"/>
    <lineage>
        <taxon>Eukaryota</taxon>
        <taxon>Metazoa</taxon>
        <taxon>Chordata</taxon>
        <taxon>Craniata</taxon>
        <taxon>Vertebrata</taxon>
        <taxon>Euteleostomi</taxon>
        <taxon>Lepidosauria</taxon>
        <taxon>Squamata</taxon>
        <taxon>Bifurcata</taxon>
        <taxon>Unidentata</taxon>
        <taxon>Episquamata</taxon>
        <taxon>Laterata</taxon>
        <taxon>Lacertibaenia</taxon>
        <taxon>Lacertidae</taxon>
        <taxon>Podarcis</taxon>
    </lineage>
</organism>
<gene>
    <name evidence="1" type="ORF">PODLI_1B025658</name>
</gene>
<evidence type="ECO:0000313" key="1">
    <source>
        <dbReference type="EMBL" id="CAI5774442.1"/>
    </source>
</evidence>